<evidence type="ECO:0000259" key="4">
    <source>
        <dbReference type="PROSITE" id="PS50056"/>
    </source>
</evidence>
<dbReference type="Gene3D" id="3.90.190.10">
    <property type="entry name" value="Protein tyrosine phosphatase superfamily"/>
    <property type="match status" value="1"/>
</dbReference>
<sequence length="684" mass="75080">MLSVKRLVSGNKARFRDPDLKLELDLVYLTDQPNVILMGFPAQGLAAWYRNDRSEVLTFLESRHGDKFRIYNFVPTWENSYDADFFGGRVSRYPFPDHHAPPLSLISLFVTDIAHWLEGDPERAAAIHCKAGKGRTGTVAISYLLSLPYMPQGPSAINNLIRTSKKSKSKSKLSSTIDLHQSPSSDSSAPRSAPKILIDTTAKDASSTSVQDGEDASPSPISVSSNSPATPLSTHSGPPDPEYLFALHTRQRMKPRFSDKDWVTQQLKRHSSAGSFAPSRASLVSQQESEAGSSSDQNGPTTANATPHHSPLAKQVLSANGEKATRNEENEPETEQGAPGFNPEAFDAVVQATADAAGPHATLPRFSKANSDNQSGPDPSGRGPQRSQSLAPSSTSTPDQDENSPRKFGVSIASQRRFVGYWFRILHGQDARAPLQAVDGWKGSPEWGSGLRGQRKARIVEVILHRDQPEKQSLSSKVFDDHIRIHLSRYDDVLVRKLEEEEWRVRTGPNAVIPGPKACETSNDGQDGEKEGSKSSLREDAVQRARNFDWGDANSESRYNTFAVLKRADKTDDNTSTSTASTRQLSMVPSDQSSSSLIVDPDRELLLTAFLSKAHTKLPHVASLASVWLVPAFENVVQDDEDVHGSGGEGIEKKRRFRTKFGKEDLDWRKGVSGIVGIEILWEV</sequence>
<dbReference type="GO" id="GO:0016314">
    <property type="term" value="F:phosphatidylinositol-3,4,5-trisphosphate 3-phosphatase activity"/>
    <property type="evidence" value="ECO:0007669"/>
    <property type="project" value="UniProtKB-EC"/>
</dbReference>
<evidence type="ECO:0000313" key="7">
    <source>
        <dbReference type="Proteomes" id="UP000077521"/>
    </source>
</evidence>
<keyword evidence="7" id="KW-1185">Reference proteome</keyword>
<accession>A0A177TUX4</accession>
<evidence type="ECO:0000313" key="6">
    <source>
        <dbReference type="EMBL" id="KAE8258705.1"/>
    </source>
</evidence>
<dbReference type="GO" id="GO:0005886">
    <property type="term" value="C:plasma membrane"/>
    <property type="evidence" value="ECO:0007669"/>
    <property type="project" value="TreeGrafter"/>
</dbReference>
<dbReference type="GO" id="GO:0048870">
    <property type="term" value="P:cell motility"/>
    <property type="evidence" value="ECO:0007669"/>
    <property type="project" value="TreeGrafter"/>
</dbReference>
<dbReference type="InterPro" id="IPR000387">
    <property type="entry name" value="Tyr_Pase_dom"/>
</dbReference>
<reference evidence="6" key="1">
    <citation type="submission" date="2016-04" db="EMBL/GenBank/DDBJ databases">
        <authorList>
            <person name="Nguyen H.D."/>
            <person name="Samba Siva P."/>
            <person name="Cullis J."/>
            <person name="Levesque C.A."/>
            <person name="Hambleton S."/>
        </authorList>
    </citation>
    <scope>NUCLEOTIDE SEQUENCE</scope>
    <source>
        <strain evidence="6">DAOMC 236416</strain>
    </source>
</reference>
<organism evidence="6 7">
    <name type="scientific">Tilletia indica</name>
    <dbReference type="NCBI Taxonomy" id="43049"/>
    <lineage>
        <taxon>Eukaryota</taxon>
        <taxon>Fungi</taxon>
        <taxon>Dikarya</taxon>
        <taxon>Basidiomycota</taxon>
        <taxon>Ustilaginomycotina</taxon>
        <taxon>Exobasidiomycetes</taxon>
        <taxon>Tilletiales</taxon>
        <taxon>Tilletiaceae</taxon>
        <taxon>Tilletia</taxon>
    </lineage>
</organism>
<evidence type="ECO:0000256" key="2">
    <source>
        <dbReference type="ARBA" id="ARBA00022801"/>
    </source>
</evidence>
<feature type="domain" description="Phosphatase tensin-type" evidence="5">
    <location>
        <begin position="15"/>
        <end position="429"/>
    </location>
</feature>
<feature type="region of interest" description="Disordered" evidence="3">
    <location>
        <begin position="570"/>
        <end position="595"/>
    </location>
</feature>
<dbReference type="Pfam" id="PF22785">
    <property type="entry name" value="Tc-R-P"/>
    <property type="match status" value="1"/>
</dbReference>
<reference evidence="6" key="2">
    <citation type="journal article" date="2019" name="IMA Fungus">
        <title>Genome sequencing and comparison of five Tilletia species to identify candidate genes for the detection of regulated species infecting wheat.</title>
        <authorList>
            <person name="Nguyen H.D.T."/>
            <person name="Sultana T."/>
            <person name="Kesanakurti P."/>
            <person name="Hambleton S."/>
        </authorList>
    </citation>
    <scope>NUCLEOTIDE SEQUENCE</scope>
    <source>
        <strain evidence="6">DAOMC 236416</strain>
    </source>
</reference>
<dbReference type="EMBL" id="LWDF02000060">
    <property type="protein sequence ID" value="KAE8258705.1"/>
    <property type="molecule type" value="Genomic_DNA"/>
</dbReference>
<name>A0A177TUX4_9BASI</name>
<feature type="region of interest" description="Disordered" evidence="3">
    <location>
        <begin position="361"/>
        <end position="409"/>
    </location>
</feature>
<feature type="region of interest" description="Disordered" evidence="3">
    <location>
        <begin position="168"/>
        <end position="243"/>
    </location>
</feature>
<feature type="region of interest" description="Disordered" evidence="3">
    <location>
        <begin position="509"/>
        <end position="539"/>
    </location>
</feature>
<protein>
    <recommendedName>
        <fullName evidence="1">phosphatidylinositol-3,4,5-trisphosphate 3-phosphatase</fullName>
        <ecNumber evidence="1">3.1.3.67</ecNumber>
    </recommendedName>
</protein>
<dbReference type="GO" id="GO:0005829">
    <property type="term" value="C:cytosol"/>
    <property type="evidence" value="ECO:0007669"/>
    <property type="project" value="TreeGrafter"/>
</dbReference>
<dbReference type="InterPro" id="IPR016130">
    <property type="entry name" value="Tyr_Pase_AS"/>
</dbReference>
<gene>
    <name evidence="6" type="ORF">A4X13_0g1503</name>
</gene>
<dbReference type="GO" id="GO:0004725">
    <property type="term" value="F:protein tyrosine phosphatase activity"/>
    <property type="evidence" value="ECO:0007669"/>
    <property type="project" value="TreeGrafter"/>
</dbReference>
<evidence type="ECO:0000256" key="1">
    <source>
        <dbReference type="ARBA" id="ARBA00013015"/>
    </source>
</evidence>
<dbReference type="EC" id="3.1.3.67" evidence="1"/>
<evidence type="ECO:0000256" key="3">
    <source>
        <dbReference type="SAM" id="MobiDB-lite"/>
    </source>
</evidence>
<feature type="compositionally biased region" description="Basic and acidic residues" evidence="3">
    <location>
        <begin position="527"/>
        <end position="539"/>
    </location>
</feature>
<dbReference type="PANTHER" id="PTHR12305:SF81">
    <property type="entry name" value="PHOSPHATIDYLINOSITOL 3,4,5-TRISPHOSPHATE 3-PHOSPHATASE AND DUAL-SPECIFICITY PROTEIN PHOSPHATASE PTEN"/>
    <property type="match status" value="1"/>
</dbReference>
<feature type="compositionally biased region" description="Polar residues" evidence="3">
    <location>
        <begin position="385"/>
        <end position="398"/>
    </location>
</feature>
<feature type="compositionally biased region" description="Low complexity" evidence="3">
    <location>
        <begin position="217"/>
        <end position="228"/>
    </location>
</feature>
<comment type="caution">
    <text evidence="6">The sequence shown here is derived from an EMBL/GenBank/DDBJ whole genome shotgun (WGS) entry which is preliminary data.</text>
</comment>
<dbReference type="GO" id="GO:0046856">
    <property type="term" value="P:phosphatidylinositol dephosphorylation"/>
    <property type="evidence" value="ECO:0007669"/>
    <property type="project" value="TreeGrafter"/>
</dbReference>
<evidence type="ECO:0000259" key="5">
    <source>
        <dbReference type="PROSITE" id="PS51181"/>
    </source>
</evidence>
<dbReference type="SMART" id="SM01301">
    <property type="entry name" value="PTPlike_phytase"/>
    <property type="match status" value="1"/>
</dbReference>
<feature type="domain" description="Tyrosine specific protein phosphatases" evidence="4">
    <location>
        <begin position="107"/>
        <end position="168"/>
    </location>
</feature>
<proteinExistence type="predicted"/>
<dbReference type="GO" id="GO:0005634">
    <property type="term" value="C:nucleus"/>
    <property type="evidence" value="ECO:0007669"/>
    <property type="project" value="TreeGrafter"/>
</dbReference>
<dbReference type="AlphaFoldDB" id="A0A177TUX4"/>
<feature type="region of interest" description="Disordered" evidence="3">
    <location>
        <begin position="262"/>
        <end position="342"/>
    </location>
</feature>
<feature type="compositionally biased region" description="Polar residues" evidence="3">
    <location>
        <begin position="368"/>
        <end position="377"/>
    </location>
</feature>
<dbReference type="InterPro" id="IPR029023">
    <property type="entry name" value="Tensin_phosphatase"/>
</dbReference>
<feature type="compositionally biased region" description="Polar residues" evidence="3">
    <location>
        <begin position="282"/>
        <end position="307"/>
    </location>
</feature>
<keyword evidence="2" id="KW-0378">Hydrolase</keyword>
<dbReference type="PANTHER" id="PTHR12305">
    <property type="entry name" value="PHOSPHATASE WITH HOMOLOGY TO TENSIN"/>
    <property type="match status" value="1"/>
</dbReference>
<dbReference type="GO" id="GO:0051896">
    <property type="term" value="P:regulation of phosphatidylinositol 3-kinase/protein kinase B signal transduction"/>
    <property type="evidence" value="ECO:0007669"/>
    <property type="project" value="TreeGrafter"/>
</dbReference>
<dbReference type="PROSITE" id="PS51181">
    <property type="entry name" value="PPASE_TENSIN"/>
    <property type="match status" value="1"/>
</dbReference>
<dbReference type="PROSITE" id="PS00383">
    <property type="entry name" value="TYR_PHOSPHATASE_1"/>
    <property type="match status" value="1"/>
</dbReference>
<feature type="compositionally biased region" description="Polar residues" evidence="3">
    <location>
        <begin position="583"/>
        <end position="595"/>
    </location>
</feature>
<dbReference type="GO" id="GO:0042995">
    <property type="term" value="C:cell projection"/>
    <property type="evidence" value="ECO:0007669"/>
    <property type="project" value="TreeGrafter"/>
</dbReference>
<dbReference type="SUPFAM" id="SSF52799">
    <property type="entry name" value="(Phosphotyrosine protein) phosphatases II"/>
    <property type="match status" value="1"/>
</dbReference>
<dbReference type="InterPro" id="IPR051281">
    <property type="entry name" value="Dual-spec_lipid-protein_phosph"/>
</dbReference>
<dbReference type="InterPro" id="IPR029021">
    <property type="entry name" value="Prot-tyrosine_phosphatase-like"/>
</dbReference>
<dbReference type="Proteomes" id="UP000077521">
    <property type="component" value="Unassembled WGS sequence"/>
</dbReference>
<dbReference type="GO" id="GO:0043491">
    <property type="term" value="P:phosphatidylinositol 3-kinase/protein kinase B signal transduction"/>
    <property type="evidence" value="ECO:0007669"/>
    <property type="project" value="TreeGrafter"/>
</dbReference>
<feature type="compositionally biased region" description="Low complexity" evidence="3">
    <location>
        <begin position="182"/>
        <end position="194"/>
    </location>
</feature>
<dbReference type="PROSITE" id="PS50056">
    <property type="entry name" value="TYR_PHOSPHATASE_2"/>
    <property type="match status" value="1"/>
</dbReference>